<reference evidence="3" key="1">
    <citation type="submission" date="2015-10" db="EMBL/GenBank/DDBJ databases">
        <authorList>
            <person name="Luecker S."/>
            <person name="Luecker S."/>
        </authorList>
    </citation>
    <scope>NUCLEOTIDE SEQUENCE [LARGE SCALE GENOMIC DNA]</scope>
</reference>
<dbReference type="PANTHER" id="PTHR38813">
    <property type="match status" value="1"/>
</dbReference>
<dbReference type="SUPFAM" id="SSF143011">
    <property type="entry name" value="RelE-like"/>
    <property type="match status" value="1"/>
</dbReference>
<organism evidence="2 3">
    <name type="scientific">Candidatus Nitrospira nitrificans</name>
    <dbReference type="NCBI Taxonomy" id="1742973"/>
    <lineage>
        <taxon>Bacteria</taxon>
        <taxon>Pseudomonadati</taxon>
        <taxon>Nitrospirota</taxon>
        <taxon>Nitrospiria</taxon>
        <taxon>Nitrospirales</taxon>
        <taxon>Nitrospiraceae</taxon>
        <taxon>Nitrospira</taxon>
    </lineage>
</organism>
<dbReference type="Pfam" id="PF05016">
    <property type="entry name" value="ParE_toxin"/>
    <property type="match status" value="1"/>
</dbReference>
<dbReference type="PANTHER" id="PTHR38813:SF1">
    <property type="entry name" value="TOXIN RELE1-RELATED"/>
    <property type="match status" value="1"/>
</dbReference>
<dbReference type="STRING" id="1742973.COMA2_50005"/>
<dbReference type="InterPro" id="IPR007712">
    <property type="entry name" value="RelE/ParE_toxin"/>
</dbReference>
<accession>A0A0S4LL17</accession>
<dbReference type="AlphaFoldDB" id="A0A0S4LL17"/>
<dbReference type="Proteomes" id="UP000198736">
    <property type="component" value="Unassembled WGS sequence"/>
</dbReference>
<keyword evidence="1" id="KW-1277">Toxin-antitoxin system</keyword>
<evidence type="ECO:0000256" key="1">
    <source>
        <dbReference type="ARBA" id="ARBA00022649"/>
    </source>
</evidence>
<keyword evidence="3" id="KW-1185">Reference proteome</keyword>
<sequence length="99" mass="11534">MPYEVVFPSERVERAFQKSLEHVAADYRDAIVTAIRTLATNPKPQGKRTKKLAGRLIVSQFTAEYRLRIGPYRVLYDVDDQQKKVVILKLAKRDEHTYK</sequence>
<dbReference type="EMBL" id="CZPZ01000032">
    <property type="protein sequence ID" value="CUS38275.1"/>
    <property type="molecule type" value="Genomic_DNA"/>
</dbReference>
<dbReference type="Gene3D" id="3.30.2310.20">
    <property type="entry name" value="RelE-like"/>
    <property type="match status" value="1"/>
</dbReference>
<evidence type="ECO:0000313" key="3">
    <source>
        <dbReference type="Proteomes" id="UP000198736"/>
    </source>
</evidence>
<evidence type="ECO:0000313" key="2">
    <source>
        <dbReference type="EMBL" id="CUS38275.1"/>
    </source>
</evidence>
<dbReference type="InterPro" id="IPR035093">
    <property type="entry name" value="RelE/ParE_toxin_dom_sf"/>
</dbReference>
<dbReference type="RefSeq" id="WP_090900206.1">
    <property type="nucleotide sequence ID" value="NZ_CZPZ01000032.1"/>
</dbReference>
<dbReference type="OrthoDB" id="9812706at2"/>
<gene>
    <name evidence="2" type="ORF">COMA2_50005</name>
</gene>
<dbReference type="InterPro" id="IPR052747">
    <property type="entry name" value="TA_system_RelE_toxin"/>
</dbReference>
<proteinExistence type="predicted"/>
<protein>
    <submittedName>
        <fullName evidence="2">Putative Plasmid stabilization system</fullName>
    </submittedName>
</protein>
<name>A0A0S4LL17_9BACT</name>